<gene>
    <name evidence="4" type="ORF">IU449_17975</name>
</gene>
<name>A0ABS0DD63_9NOCA</name>
<evidence type="ECO:0000256" key="2">
    <source>
        <dbReference type="ARBA" id="ARBA00022679"/>
    </source>
</evidence>
<dbReference type="GO" id="GO:0008168">
    <property type="term" value="F:methyltransferase activity"/>
    <property type="evidence" value="ECO:0007669"/>
    <property type="project" value="UniProtKB-KW"/>
</dbReference>
<dbReference type="EMBL" id="JADLQN010000003">
    <property type="protein sequence ID" value="MBF6356410.1"/>
    <property type="molecule type" value="Genomic_DNA"/>
</dbReference>
<dbReference type="Proteomes" id="UP000707731">
    <property type="component" value="Unassembled WGS sequence"/>
</dbReference>
<dbReference type="SUPFAM" id="SSF53335">
    <property type="entry name" value="S-adenosyl-L-methionine-dependent methyltransferases"/>
    <property type="match status" value="1"/>
</dbReference>
<dbReference type="GO" id="GO:0032259">
    <property type="term" value="P:methylation"/>
    <property type="evidence" value="ECO:0007669"/>
    <property type="project" value="UniProtKB-KW"/>
</dbReference>
<evidence type="ECO:0000313" key="4">
    <source>
        <dbReference type="EMBL" id="MBF6356410.1"/>
    </source>
</evidence>
<dbReference type="RefSeq" id="WP_195003288.1">
    <property type="nucleotide sequence ID" value="NZ_JADLQN010000003.1"/>
</dbReference>
<sequence length="201" mass="21765">MSAYWNHNTAFHPELVAAVPGPAARVLDIGCGDGLLLHRLSARAGSVVGIDPDEAAVISARSRLAKTPRAEVVHGDFLDTAFDGPPFDLITCVAALHHMPLAPALERMRELLGTGGTLHIVGLSENKTIADHLTAAAMSVPVMVVSRIRRESAYPGMVIAEPKESIDEIRSTASAILPGHRLRRRFHFRYTLTWRKPSVPS</sequence>
<organism evidence="4 5">
    <name type="scientific">Nocardia higoensis</name>
    <dbReference type="NCBI Taxonomy" id="228599"/>
    <lineage>
        <taxon>Bacteria</taxon>
        <taxon>Bacillati</taxon>
        <taxon>Actinomycetota</taxon>
        <taxon>Actinomycetes</taxon>
        <taxon>Mycobacteriales</taxon>
        <taxon>Nocardiaceae</taxon>
        <taxon>Nocardia</taxon>
    </lineage>
</organism>
<evidence type="ECO:0000256" key="1">
    <source>
        <dbReference type="ARBA" id="ARBA00022603"/>
    </source>
</evidence>
<comment type="caution">
    <text evidence="4">The sequence shown here is derived from an EMBL/GenBank/DDBJ whole genome shotgun (WGS) entry which is preliminary data.</text>
</comment>
<evidence type="ECO:0000313" key="5">
    <source>
        <dbReference type="Proteomes" id="UP000707731"/>
    </source>
</evidence>
<protein>
    <submittedName>
        <fullName evidence="4">Class I SAM-dependent methyltransferase</fullName>
    </submittedName>
</protein>
<accession>A0ABS0DD63</accession>
<dbReference type="PANTHER" id="PTHR43861:SF1">
    <property type="entry name" value="TRANS-ACONITATE 2-METHYLTRANSFERASE"/>
    <property type="match status" value="1"/>
</dbReference>
<evidence type="ECO:0000259" key="3">
    <source>
        <dbReference type="Pfam" id="PF13649"/>
    </source>
</evidence>
<keyword evidence="2" id="KW-0808">Transferase</keyword>
<dbReference type="InterPro" id="IPR041698">
    <property type="entry name" value="Methyltransf_25"/>
</dbReference>
<dbReference type="PANTHER" id="PTHR43861">
    <property type="entry name" value="TRANS-ACONITATE 2-METHYLTRANSFERASE-RELATED"/>
    <property type="match status" value="1"/>
</dbReference>
<feature type="domain" description="Methyltransferase" evidence="3">
    <location>
        <begin position="26"/>
        <end position="116"/>
    </location>
</feature>
<dbReference type="CDD" id="cd02440">
    <property type="entry name" value="AdoMet_MTases"/>
    <property type="match status" value="1"/>
</dbReference>
<keyword evidence="1 4" id="KW-0489">Methyltransferase</keyword>
<proteinExistence type="predicted"/>
<dbReference type="Pfam" id="PF13649">
    <property type="entry name" value="Methyltransf_25"/>
    <property type="match status" value="1"/>
</dbReference>
<reference evidence="4 5" key="1">
    <citation type="submission" date="2020-10" db="EMBL/GenBank/DDBJ databases">
        <title>Identification of Nocardia species via Next-generation sequencing and recognition of intraspecies genetic diversity.</title>
        <authorList>
            <person name="Li P."/>
            <person name="Li P."/>
            <person name="Lu B."/>
        </authorList>
    </citation>
    <scope>NUCLEOTIDE SEQUENCE [LARGE SCALE GENOMIC DNA]</scope>
    <source>
        <strain evidence="4 5">BJ06-0143</strain>
    </source>
</reference>
<dbReference type="InterPro" id="IPR029063">
    <property type="entry name" value="SAM-dependent_MTases_sf"/>
</dbReference>
<keyword evidence="5" id="KW-1185">Reference proteome</keyword>
<dbReference type="Gene3D" id="3.40.50.150">
    <property type="entry name" value="Vaccinia Virus protein VP39"/>
    <property type="match status" value="1"/>
</dbReference>